<dbReference type="CDD" id="cd02947">
    <property type="entry name" value="TRX_family"/>
    <property type="match status" value="1"/>
</dbReference>
<dbReference type="EMBL" id="BPEU01000007">
    <property type="protein sequence ID" value="GIU38527.1"/>
    <property type="molecule type" value="Genomic_DNA"/>
</dbReference>
<dbReference type="AlphaFoldDB" id="A0A1E5ITB8"/>
<evidence type="ECO:0000313" key="4">
    <source>
        <dbReference type="Proteomes" id="UP000095230"/>
    </source>
</evidence>
<dbReference type="Pfam" id="PF00085">
    <property type="entry name" value="Thioredoxin"/>
    <property type="match status" value="1"/>
</dbReference>
<keyword evidence="5" id="KW-1185">Reference proteome</keyword>
<name>A0A1E5ITB8_SHECO</name>
<feature type="domain" description="Thioredoxin" evidence="1">
    <location>
        <begin position="10"/>
        <end position="91"/>
    </location>
</feature>
<dbReference type="STRING" id="23.BEL05_12990"/>
<dbReference type="SUPFAM" id="SSF52833">
    <property type="entry name" value="Thioredoxin-like"/>
    <property type="match status" value="1"/>
</dbReference>
<dbReference type="Proteomes" id="UP000095230">
    <property type="component" value="Unassembled WGS sequence"/>
</dbReference>
<organism evidence="3 4">
    <name type="scientific">Shewanella colwelliana</name>
    <name type="common">Alteromonas colwelliana</name>
    <dbReference type="NCBI Taxonomy" id="23"/>
    <lineage>
        <taxon>Bacteria</taxon>
        <taxon>Pseudomonadati</taxon>
        <taxon>Pseudomonadota</taxon>
        <taxon>Gammaproteobacteria</taxon>
        <taxon>Alteromonadales</taxon>
        <taxon>Shewanellaceae</taxon>
        <taxon>Shewanella</taxon>
    </lineage>
</organism>
<dbReference type="Gene3D" id="3.40.30.10">
    <property type="entry name" value="Glutaredoxin"/>
    <property type="match status" value="1"/>
</dbReference>
<sequence length="111" mass="12405">MHEPNEVNKAADLEKFINQQDAVMLLFGAPSCGVCQSIKPRLTAMLSDNFPKMRLVYIDCNAQPDIAAHHNVFSLPVVELYFQGQAFGRFSKVFSIVDVKEAIARPYSMLA</sequence>
<comment type="caution">
    <text evidence="3">The sequence shown here is derived from an EMBL/GenBank/DDBJ whole genome shotgun (WGS) entry which is preliminary data.</text>
</comment>
<gene>
    <name evidence="3" type="ORF">BEL05_12990</name>
    <name evidence="2" type="ORF">TUM3794_11090</name>
</gene>
<protein>
    <submittedName>
        <fullName evidence="3">Thiol reductase thioredoxin</fullName>
    </submittedName>
</protein>
<accession>A0A1E5ITB8</accession>
<dbReference type="Proteomes" id="UP000773469">
    <property type="component" value="Unassembled WGS sequence"/>
</dbReference>
<evidence type="ECO:0000313" key="3">
    <source>
        <dbReference type="EMBL" id="OEG73183.1"/>
    </source>
</evidence>
<proteinExistence type="predicted"/>
<evidence type="ECO:0000313" key="5">
    <source>
        <dbReference type="Proteomes" id="UP000773469"/>
    </source>
</evidence>
<dbReference type="RefSeq" id="WP_028762714.1">
    <property type="nucleotide sequence ID" value="NZ_BPEU01000007.1"/>
</dbReference>
<reference evidence="2 5" key="2">
    <citation type="submission" date="2021-05" db="EMBL/GenBank/DDBJ databases">
        <title>Molecular characterization for Shewanella algae harboring chromosomal blaOXA-55-like strains isolated from clinical and environment sample.</title>
        <authorList>
            <person name="Ohama Y."/>
            <person name="Aoki K."/>
            <person name="Harada S."/>
            <person name="Moriya K."/>
            <person name="Ishii Y."/>
            <person name="Tateda K."/>
        </authorList>
    </citation>
    <scope>NUCLEOTIDE SEQUENCE [LARGE SCALE GENOMIC DNA]</scope>
    <source>
        <strain evidence="2 5">MBTL60-118</strain>
    </source>
</reference>
<dbReference type="InterPro" id="IPR036249">
    <property type="entry name" value="Thioredoxin-like_sf"/>
</dbReference>
<reference evidence="3 4" key="1">
    <citation type="submission" date="2016-07" db="EMBL/GenBank/DDBJ databases">
        <title>Whole-genome of two Shewanella species isolated from a digestive organ of sea cucumber Apostichopus japonicus Selenka 1867.</title>
        <authorList>
            <person name="Hong H.-H."/>
            <person name="Choi H."/>
            <person name="Cheon S."/>
            <person name="Oh J.-S."/>
            <person name="Lee H.-G."/>
            <person name="Park C."/>
        </authorList>
    </citation>
    <scope>NUCLEOTIDE SEQUENCE [LARGE SCALE GENOMIC DNA]</scope>
    <source>
        <strain evidence="3 4">CSB03KR</strain>
    </source>
</reference>
<dbReference type="OrthoDB" id="9797598at2"/>
<evidence type="ECO:0000259" key="1">
    <source>
        <dbReference type="Pfam" id="PF00085"/>
    </source>
</evidence>
<dbReference type="EMBL" id="MCBT01000043">
    <property type="protein sequence ID" value="OEG73183.1"/>
    <property type="molecule type" value="Genomic_DNA"/>
</dbReference>
<evidence type="ECO:0000313" key="2">
    <source>
        <dbReference type="EMBL" id="GIU38527.1"/>
    </source>
</evidence>
<dbReference type="InterPro" id="IPR013766">
    <property type="entry name" value="Thioredoxin_domain"/>
</dbReference>